<feature type="transmembrane region" description="Helical" evidence="5">
    <location>
        <begin position="105"/>
        <end position="123"/>
    </location>
</feature>
<feature type="transmembrane region" description="Helical" evidence="5">
    <location>
        <begin position="33"/>
        <end position="50"/>
    </location>
</feature>
<evidence type="ECO:0000259" key="6">
    <source>
        <dbReference type="Pfam" id="PF13515"/>
    </source>
</evidence>
<proteinExistence type="predicted"/>
<accession>A0A401UG98</accession>
<dbReference type="GO" id="GO:0016020">
    <property type="term" value="C:membrane"/>
    <property type="evidence" value="ECO:0007669"/>
    <property type="project" value="UniProtKB-SubCell"/>
</dbReference>
<feature type="transmembrane region" description="Helical" evidence="5">
    <location>
        <begin position="428"/>
        <end position="445"/>
    </location>
</feature>
<feature type="transmembrane region" description="Helical" evidence="5">
    <location>
        <begin position="7"/>
        <end position="27"/>
    </location>
</feature>
<evidence type="ECO:0000256" key="1">
    <source>
        <dbReference type="ARBA" id="ARBA00004141"/>
    </source>
</evidence>
<feature type="transmembrane region" description="Helical" evidence="5">
    <location>
        <begin position="129"/>
        <end position="147"/>
    </location>
</feature>
<gene>
    <name evidence="7" type="ORF">Ctaglu_02100</name>
</gene>
<comment type="subcellular location">
    <subcellularLocation>
        <location evidence="1">Membrane</location>
        <topology evidence="1">Multi-pass membrane protein</topology>
    </subcellularLocation>
</comment>
<feature type="transmembrane region" description="Helical" evidence="5">
    <location>
        <begin position="451"/>
        <end position="473"/>
    </location>
</feature>
<organism evidence="7 8">
    <name type="scientific">Clostridium tagluense</name>
    <dbReference type="NCBI Taxonomy" id="360422"/>
    <lineage>
        <taxon>Bacteria</taxon>
        <taxon>Bacillati</taxon>
        <taxon>Bacillota</taxon>
        <taxon>Clostridia</taxon>
        <taxon>Eubacteriales</taxon>
        <taxon>Clostridiaceae</taxon>
        <taxon>Clostridium</taxon>
    </lineage>
</organism>
<comment type="caution">
    <text evidence="7">The sequence shown here is derived from an EMBL/GenBank/DDBJ whole genome shotgun (WGS) entry which is preliminary data.</text>
</comment>
<keyword evidence="8" id="KW-1185">Reference proteome</keyword>
<evidence type="ECO:0000313" key="7">
    <source>
        <dbReference type="EMBL" id="GCD08587.1"/>
    </source>
</evidence>
<dbReference type="Proteomes" id="UP000287872">
    <property type="component" value="Unassembled WGS sequence"/>
</dbReference>
<feature type="transmembrane region" description="Helical" evidence="5">
    <location>
        <begin position="390"/>
        <end position="416"/>
    </location>
</feature>
<evidence type="ECO:0000256" key="4">
    <source>
        <dbReference type="ARBA" id="ARBA00023136"/>
    </source>
</evidence>
<keyword evidence="3 5" id="KW-1133">Transmembrane helix</keyword>
<evidence type="ECO:0000313" key="8">
    <source>
        <dbReference type="Proteomes" id="UP000287872"/>
    </source>
</evidence>
<dbReference type="EMBL" id="BHYK01000001">
    <property type="protein sequence ID" value="GCD08587.1"/>
    <property type="molecule type" value="Genomic_DNA"/>
</dbReference>
<feature type="domain" description="Integral membrane bound transporter" evidence="6">
    <location>
        <begin position="349"/>
        <end position="468"/>
    </location>
</feature>
<evidence type="ECO:0000256" key="5">
    <source>
        <dbReference type="SAM" id="Phobius"/>
    </source>
</evidence>
<evidence type="ECO:0000256" key="2">
    <source>
        <dbReference type="ARBA" id="ARBA00022692"/>
    </source>
</evidence>
<dbReference type="AlphaFoldDB" id="A0A401UG98"/>
<dbReference type="InterPro" id="IPR049453">
    <property type="entry name" value="Memb_transporter_dom"/>
</dbReference>
<sequence length="574" mass="65814">MNKKKIISNTIMFLSIMLFINVFQRLFGNENTLVGVTVITAALVLLERDLTISPFRNLIKLLGINMLTTFAAYYANSNMWLGIILNFTILFTIGYLFSYNLRKSIFVPFGLQYLFILFNPVYGESFLKRILALIFGAFFVMSLQFLANMNKISKTGSKIVDTICENILLKINLLEKNKDVTGVNIDIVQFINSLKKIVYDKRVGDFYITKAGKITTNILFSLERINILLDKLKEDDYEKESYVQFLGTIYEKVASIKEKLFNISDIEAIYLNTDLNRIYIHEIINSVQILYIEMSKMKMLDKKNKNSIENNHKIPIHFNKVSTHKKNFEFNSLRVSYGIRLGIAGCFTAFITAYFHLSEGRWMVYTIFSLIQPYAEISNMKSKQRIEGTLIGALIVFFCFSLITNTTIRFLIVLLAGYLNPFTVNYKALIACVTVSAVASSAMVGGTTKFVLSRIVFVAIGAAVAALINKFVLPYKFEDGKKELVSTYNNLVNQMLSDIKDNNDNIEDIVKNLFLIPALIEDRMNVIDFGKNCSKEKDFIYTQRVLVNNLYNYYLLLNKDKCIRKNIFTNDKII</sequence>
<protein>
    <submittedName>
        <fullName evidence="7">FUSC family protein</fullName>
    </submittedName>
</protein>
<evidence type="ECO:0000256" key="3">
    <source>
        <dbReference type="ARBA" id="ARBA00022989"/>
    </source>
</evidence>
<keyword evidence="2 5" id="KW-0812">Transmembrane</keyword>
<name>A0A401UG98_9CLOT</name>
<reference evidence="7 8" key="1">
    <citation type="submission" date="2018-11" db="EMBL/GenBank/DDBJ databases">
        <title>Genome sequencing and assembly of Clostridium tagluense strain A121.</title>
        <authorList>
            <person name="Murakami T."/>
            <person name="Segawa T."/>
            <person name="Shcherbakova V.A."/>
            <person name="Mori H."/>
            <person name="Yoshimura Y."/>
        </authorList>
    </citation>
    <scope>NUCLEOTIDE SEQUENCE [LARGE SCALE GENOMIC DNA]</scope>
    <source>
        <strain evidence="7 8">A121</strain>
    </source>
</reference>
<feature type="transmembrane region" description="Helical" evidence="5">
    <location>
        <begin position="337"/>
        <end position="357"/>
    </location>
</feature>
<feature type="transmembrane region" description="Helical" evidence="5">
    <location>
        <begin position="57"/>
        <end position="74"/>
    </location>
</feature>
<dbReference type="Pfam" id="PF13515">
    <property type="entry name" value="FUSC_2"/>
    <property type="match status" value="1"/>
</dbReference>
<keyword evidence="4 5" id="KW-0472">Membrane</keyword>
<dbReference type="RefSeq" id="WP_185732557.1">
    <property type="nucleotide sequence ID" value="NZ_BHYK01000001.1"/>
</dbReference>
<feature type="transmembrane region" description="Helical" evidence="5">
    <location>
        <begin position="80"/>
        <end position="98"/>
    </location>
</feature>